<comment type="caution">
    <text evidence="1">The sequence shown here is derived from an EMBL/GenBank/DDBJ whole genome shotgun (WGS) entry which is preliminary data.</text>
</comment>
<accession>A0AAE1E7L8</accession>
<name>A0AAE1E7L8_9GAST</name>
<evidence type="ECO:0000313" key="1">
    <source>
        <dbReference type="EMBL" id="KAK3795883.1"/>
    </source>
</evidence>
<organism evidence="1 2">
    <name type="scientific">Elysia crispata</name>
    <name type="common">lettuce slug</name>
    <dbReference type="NCBI Taxonomy" id="231223"/>
    <lineage>
        <taxon>Eukaryota</taxon>
        <taxon>Metazoa</taxon>
        <taxon>Spiralia</taxon>
        <taxon>Lophotrochozoa</taxon>
        <taxon>Mollusca</taxon>
        <taxon>Gastropoda</taxon>
        <taxon>Heterobranchia</taxon>
        <taxon>Euthyneura</taxon>
        <taxon>Panpulmonata</taxon>
        <taxon>Sacoglossa</taxon>
        <taxon>Placobranchoidea</taxon>
        <taxon>Plakobranchidae</taxon>
        <taxon>Elysia</taxon>
    </lineage>
</organism>
<reference evidence="1" key="1">
    <citation type="journal article" date="2023" name="G3 (Bethesda)">
        <title>A reference genome for the long-term kleptoplast-retaining sea slug Elysia crispata morphotype clarki.</title>
        <authorList>
            <person name="Eastman K.E."/>
            <person name="Pendleton A.L."/>
            <person name="Shaikh M.A."/>
            <person name="Suttiyut T."/>
            <person name="Ogas R."/>
            <person name="Tomko P."/>
            <person name="Gavelis G."/>
            <person name="Widhalm J.R."/>
            <person name="Wisecaver J.H."/>
        </authorList>
    </citation>
    <scope>NUCLEOTIDE SEQUENCE</scope>
    <source>
        <strain evidence="1">ECLA1</strain>
    </source>
</reference>
<dbReference type="AlphaFoldDB" id="A0AAE1E7L8"/>
<gene>
    <name evidence="1" type="ORF">RRG08_006167</name>
</gene>
<dbReference type="EMBL" id="JAWDGP010000970">
    <property type="protein sequence ID" value="KAK3795883.1"/>
    <property type="molecule type" value="Genomic_DNA"/>
</dbReference>
<sequence>MLRVSGRSAAVTLSAKPVPNAAMTPVELSWKEDTVEEQAPAQIGEYRKSIDTDKQGGMLGRWICLYGISSVRASPYINLPQQINLNFEEVLRLSRAAKLKVNFCRRGSNGSRSDFRLNLTPNEYSSSGSQALQFDEGKKRSAILG</sequence>
<protein>
    <submittedName>
        <fullName evidence="1">Uncharacterized protein</fullName>
    </submittedName>
</protein>
<keyword evidence="2" id="KW-1185">Reference proteome</keyword>
<evidence type="ECO:0000313" key="2">
    <source>
        <dbReference type="Proteomes" id="UP001283361"/>
    </source>
</evidence>
<proteinExistence type="predicted"/>
<dbReference type="Proteomes" id="UP001283361">
    <property type="component" value="Unassembled WGS sequence"/>
</dbReference>